<dbReference type="Gene3D" id="1.10.260.40">
    <property type="entry name" value="lambda repressor-like DNA-binding domains"/>
    <property type="match status" value="1"/>
</dbReference>
<gene>
    <name evidence="3" type="ORF">LIZ65_18560</name>
</gene>
<comment type="caution">
    <text evidence="3">The sequence shown here is derived from an EMBL/GenBank/DDBJ whole genome shotgun (WGS) entry which is preliminary data.</text>
</comment>
<sequence length="350" mass="40288">MMEVGTIIRKLRKEKGITQEQLASCLGISPPAVNKWENGNSYPDITLLGPLARALGTDIDTLLSFREELTAKEINEMSEKLIAMVPEEGYDAAFEKAVEWTREYPNCDQLCLNLAQMLVGCRMMYGSSPSKAQEETISSWYRQAAGSKDRKVAEYAIHFLTSEYIGKKEYGEAQRLLDSIPEPGYDKRLMQINLLSAQGKYEEAYEAAEKYLWQMAGTEIYSVLNHLADLACKEKKFEDAQQYAEIAEQFSRLFQLWPYSHKTLKFQIAAVRKEKEATLSALEAMFDALETPWNMKEQFLYRHMTPKEEPFIASKQMQEVLKQSIENEDELEFLKDDPRFERLIKKTNAS</sequence>
<evidence type="ECO:0000313" key="4">
    <source>
        <dbReference type="Proteomes" id="UP001299546"/>
    </source>
</evidence>
<dbReference type="RefSeq" id="WP_066735789.1">
    <property type="nucleotide sequence ID" value="NZ_JAJCIQ010000020.1"/>
</dbReference>
<dbReference type="InterPro" id="IPR001387">
    <property type="entry name" value="Cro/C1-type_HTH"/>
</dbReference>
<evidence type="ECO:0000256" key="1">
    <source>
        <dbReference type="ARBA" id="ARBA00023125"/>
    </source>
</evidence>
<dbReference type="InterPro" id="IPR011990">
    <property type="entry name" value="TPR-like_helical_dom_sf"/>
</dbReference>
<accession>A0ABS8DLF7</accession>
<dbReference type="PANTHER" id="PTHR46558:SF11">
    <property type="entry name" value="HTH-TYPE TRANSCRIPTIONAL REGULATOR XRE"/>
    <property type="match status" value="1"/>
</dbReference>
<dbReference type="SMART" id="SM00530">
    <property type="entry name" value="HTH_XRE"/>
    <property type="match status" value="1"/>
</dbReference>
<proteinExistence type="predicted"/>
<dbReference type="PANTHER" id="PTHR46558">
    <property type="entry name" value="TRACRIPTIONAL REGULATORY PROTEIN-RELATED-RELATED"/>
    <property type="match status" value="1"/>
</dbReference>
<name>A0ABS8DLF7_9FIRM</name>
<reference evidence="3 4" key="1">
    <citation type="submission" date="2021-10" db="EMBL/GenBank/DDBJ databases">
        <title>Collection of gut derived symbiotic bacterial strains cultured from healthy donors.</title>
        <authorList>
            <person name="Lin H."/>
            <person name="Littmann E."/>
            <person name="Kohout C."/>
            <person name="Pamer E.G."/>
        </authorList>
    </citation>
    <scope>NUCLEOTIDE SEQUENCE [LARGE SCALE GENOMIC DNA]</scope>
    <source>
        <strain evidence="3 4">DFI.1.165</strain>
    </source>
</reference>
<feature type="domain" description="HTH cro/C1-type" evidence="2">
    <location>
        <begin position="8"/>
        <end position="62"/>
    </location>
</feature>
<dbReference type="EMBL" id="JAJCIS010000021">
    <property type="protein sequence ID" value="MCB7389288.1"/>
    <property type="molecule type" value="Genomic_DNA"/>
</dbReference>
<evidence type="ECO:0000313" key="3">
    <source>
        <dbReference type="EMBL" id="MCB7389288.1"/>
    </source>
</evidence>
<dbReference type="CDD" id="cd00093">
    <property type="entry name" value="HTH_XRE"/>
    <property type="match status" value="1"/>
</dbReference>
<keyword evidence="4" id="KW-1185">Reference proteome</keyword>
<dbReference type="Gene3D" id="1.25.40.10">
    <property type="entry name" value="Tetratricopeptide repeat domain"/>
    <property type="match status" value="1"/>
</dbReference>
<dbReference type="SUPFAM" id="SSF47413">
    <property type="entry name" value="lambda repressor-like DNA-binding domains"/>
    <property type="match status" value="1"/>
</dbReference>
<protein>
    <submittedName>
        <fullName evidence="3">Helix-turn-helix domain-containing protein</fullName>
    </submittedName>
</protein>
<dbReference type="InterPro" id="IPR010982">
    <property type="entry name" value="Lambda_DNA-bd_dom_sf"/>
</dbReference>
<dbReference type="Pfam" id="PF01381">
    <property type="entry name" value="HTH_3"/>
    <property type="match status" value="1"/>
</dbReference>
<dbReference type="PROSITE" id="PS50943">
    <property type="entry name" value="HTH_CROC1"/>
    <property type="match status" value="1"/>
</dbReference>
<keyword evidence="1" id="KW-0238">DNA-binding</keyword>
<evidence type="ECO:0000259" key="2">
    <source>
        <dbReference type="PROSITE" id="PS50943"/>
    </source>
</evidence>
<dbReference type="Proteomes" id="UP001299546">
    <property type="component" value="Unassembled WGS sequence"/>
</dbReference>
<organism evidence="3 4">
    <name type="scientific">Bariatricus massiliensis</name>
    <dbReference type="NCBI Taxonomy" id="1745713"/>
    <lineage>
        <taxon>Bacteria</taxon>
        <taxon>Bacillati</taxon>
        <taxon>Bacillota</taxon>
        <taxon>Clostridia</taxon>
        <taxon>Lachnospirales</taxon>
        <taxon>Lachnospiraceae</taxon>
        <taxon>Bariatricus</taxon>
    </lineage>
</organism>